<dbReference type="EMBL" id="MFJL01000037">
    <property type="protein sequence ID" value="OGG13363.1"/>
    <property type="molecule type" value="Genomic_DNA"/>
</dbReference>
<proteinExistence type="predicted"/>
<name>A0A1F5ZLV5_9BACT</name>
<organism evidence="1 2">
    <name type="scientific">Candidatus Gottesmanbacteria bacterium RIFCSPHIGHO2_02_FULL_39_11</name>
    <dbReference type="NCBI Taxonomy" id="1798382"/>
    <lineage>
        <taxon>Bacteria</taxon>
        <taxon>Candidatus Gottesmaniibacteriota</taxon>
    </lineage>
</organism>
<evidence type="ECO:0000313" key="1">
    <source>
        <dbReference type="EMBL" id="OGG13363.1"/>
    </source>
</evidence>
<dbReference type="AlphaFoldDB" id="A0A1F5ZLV5"/>
<dbReference type="Proteomes" id="UP000176923">
    <property type="component" value="Unassembled WGS sequence"/>
</dbReference>
<gene>
    <name evidence="1" type="ORF">A3D77_03080</name>
</gene>
<comment type="caution">
    <text evidence="1">The sequence shown here is derived from an EMBL/GenBank/DDBJ whole genome shotgun (WGS) entry which is preliminary data.</text>
</comment>
<dbReference type="InterPro" id="IPR038763">
    <property type="entry name" value="DHH_sf"/>
</dbReference>
<evidence type="ECO:0000313" key="2">
    <source>
        <dbReference type="Proteomes" id="UP000176923"/>
    </source>
</evidence>
<dbReference type="SUPFAM" id="SSF64182">
    <property type="entry name" value="DHH phosphoesterases"/>
    <property type="match status" value="1"/>
</dbReference>
<reference evidence="1 2" key="1">
    <citation type="journal article" date="2016" name="Nat. Commun.">
        <title>Thousands of microbial genomes shed light on interconnected biogeochemical processes in an aquifer system.</title>
        <authorList>
            <person name="Anantharaman K."/>
            <person name="Brown C.T."/>
            <person name="Hug L.A."/>
            <person name="Sharon I."/>
            <person name="Castelle C.J."/>
            <person name="Probst A.J."/>
            <person name="Thomas B.C."/>
            <person name="Singh A."/>
            <person name="Wilkins M.J."/>
            <person name="Karaoz U."/>
            <person name="Brodie E.L."/>
            <person name="Williams K.H."/>
            <person name="Hubbard S.S."/>
            <person name="Banfield J.F."/>
        </authorList>
    </citation>
    <scope>NUCLEOTIDE SEQUENCE [LARGE SCALE GENOMIC DNA]</scope>
</reference>
<protein>
    <submittedName>
        <fullName evidence="1">Uncharacterized protein</fullName>
    </submittedName>
</protein>
<accession>A0A1F5ZLV5</accession>
<sequence>MKTIVTHLAPDVDAVSSVWLLKRFLSGWGEADVKFVPAGKTLNGETVDSDSEILHVDTGMGMMDHHQSDEDTCAAKRVLEYISQQAQSSNVKVQNGRRRFPDEALIRMVDVINDIDHFREAYYPNPAADFYNFGLVSTLDGLNILYGYEPHKILDFALVALDGIYKQFQNKVWAEEEIKKKGIYFETKLGKGVALETINDEAIRTAQLQGTTIALRKDPKKKFVRIKALPESGVDLELTYLKLKKLDPEATWFLHASHKMVLNGSMKNPESRPSKLEVNELIDVIKKNI</sequence>
<dbReference type="STRING" id="1798382.A3D77_03080"/>